<feature type="chain" id="PRO_5016806320" description="Phosphate starvation-inducible protein PsiF" evidence="2">
    <location>
        <begin position="24"/>
        <end position="91"/>
    </location>
</feature>
<evidence type="ECO:0000313" key="4">
    <source>
        <dbReference type="Proteomes" id="UP000254889"/>
    </source>
</evidence>
<evidence type="ECO:0000313" key="3">
    <source>
        <dbReference type="EMBL" id="AXK79782.1"/>
    </source>
</evidence>
<feature type="region of interest" description="Disordered" evidence="1">
    <location>
        <begin position="23"/>
        <end position="54"/>
    </location>
</feature>
<evidence type="ECO:0000256" key="1">
    <source>
        <dbReference type="SAM" id="MobiDB-lite"/>
    </source>
</evidence>
<name>A0A345ZS85_9HYPH</name>
<keyword evidence="2" id="KW-0732">Signal</keyword>
<dbReference type="RefSeq" id="WP_115688801.1">
    <property type="nucleotide sequence ID" value="NZ_CP031417.1"/>
</dbReference>
<feature type="compositionally biased region" description="Low complexity" evidence="1">
    <location>
        <begin position="23"/>
        <end position="34"/>
    </location>
</feature>
<organism evidence="3 4">
    <name type="scientific">Pseudolabrys taiwanensis</name>
    <dbReference type="NCBI Taxonomy" id="331696"/>
    <lineage>
        <taxon>Bacteria</taxon>
        <taxon>Pseudomonadati</taxon>
        <taxon>Pseudomonadota</taxon>
        <taxon>Alphaproteobacteria</taxon>
        <taxon>Hyphomicrobiales</taxon>
        <taxon>Xanthobacteraceae</taxon>
        <taxon>Pseudolabrys</taxon>
    </lineage>
</organism>
<dbReference type="EMBL" id="CP031417">
    <property type="protein sequence ID" value="AXK79782.1"/>
    <property type="molecule type" value="Genomic_DNA"/>
</dbReference>
<keyword evidence="4" id="KW-1185">Reference proteome</keyword>
<sequence length="91" mass="9954">MYRRILTAVTAVALLAAPLPSLAQTSTAPATTTTEAKKPKREPTPGQLAARERQKKCAAEWKQAKADGKVEKGMKWPQYWSACNKRLKAGT</sequence>
<evidence type="ECO:0008006" key="5">
    <source>
        <dbReference type="Google" id="ProtNLM"/>
    </source>
</evidence>
<gene>
    <name evidence="3" type="ORF">DW352_04160</name>
</gene>
<reference evidence="3 4" key="1">
    <citation type="submission" date="2018-07" db="EMBL/GenBank/DDBJ databases">
        <authorList>
            <person name="Quirk P.G."/>
            <person name="Krulwich T.A."/>
        </authorList>
    </citation>
    <scope>NUCLEOTIDE SEQUENCE [LARGE SCALE GENOMIC DNA]</scope>
    <source>
        <strain evidence="3 4">CC-BB4</strain>
    </source>
</reference>
<protein>
    <recommendedName>
        <fullName evidence="5">Phosphate starvation-inducible protein PsiF</fullName>
    </recommendedName>
</protein>
<dbReference type="KEGG" id="ptaw:DW352_04160"/>
<evidence type="ECO:0000256" key="2">
    <source>
        <dbReference type="SAM" id="SignalP"/>
    </source>
</evidence>
<proteinExistence type="predicted"/>
<dbReference type="AlphaFoldDB" id="A0A345ZS85"/>
<accession>A0A345ZS85</accession>
<dbReference type="Proteomes" id="UP000254889">
    <property type="component" value="Chromosome"/>
</dbReference>
<feature type="signal peptide" evidence="2">
    <location>
        <begin position="1"/>
        <end position="23"/>
    </location>
</feature>
<dbReference type="OrthoDB" id="8001261at2"/>